<comment type="caution">
    <text evidence="4">The sequence shown here is derived from an EMBL/GenBank/DDBJ whole genome shotgun (WGS) entry which is preliminary data.</text>
</comment>
<dbReference type="STRING" id="4615.A0A199VSB3"/>
<dbReference type="Proteomes" id="UP000092600">
    <property type="component" value="Unassembled WGS sequence"/>
</dbReference>
<dbReference type="PANTHER" id="PTHR12298:SF4">
    <property type="entry name" value="PROGRAMMED CELL DEATH PROTEIN 2"/>
    <property type="match status" value="1"/>
</dbReference>
<evidence type="ECO:0000256" key="1">
    <source>
        <dbReference type="SAM" id="MobiDB-lite"/>
    </source>
</evidence>
<feature type="region of interest" description="Disordered" evidence="1">
    <location>
        <begin position="18"/>
        <end position="41"/>
    </location>
</feature>
<organism evidence="4 5">
    <name type="scientific">Ananas comosus</name>
    <name type="common">Pineapple</name>
    <name type="synonym">Ananas ananas</name>
    <dbReference type="NCBI Taxonomy" id="4615"/>
    <lineage>
        <taxon>Eukaryota</taxon>
        <taxon>Viridiplantae</taxon>
        <taxon>Streptophyta</taxon>
        <taxon>Embryophyta</taxon>
        <taxon>Tracheophyta</taxon>
        <taxon>Spermatophyta</taxon>
        <taxon>Magnoliopsida</taxon>
        <taxon>Liliopsida</taxon>
        <taxon>Poales</taxon>
        <taxon>Bromeliaceae</taxon>
        <taxon>Bromelioideae</taxon>
        <taxon>Ananas</taxon>
    </lineage>
</organism>
<accession>A0A199VSB3</accession>
<dbReference type="Pfam" id="PF04194">
    <property type="entry name" value="PDCD2_C"/>
    <property type="match status" value="1"/>
</dbReference>
<sequence>MLLSLSLSLSYLILPRFLTSNPSEPRPEAPSSSSPTKPLERFHHLAVANRPVYYNPTKTTMDSELEDLRKLRITTMEGVEGEDGEEAVEHDDVEEEEEEEEEEDEGVTVGFVEKPKNPRSLLRHLFPSKAGGVPAWLDPVNLPPEKSRTCGFCGEPLQFLLQIYAPISEKKSTFHRTLFVFMCPSMSCILRDQHEQWKREGGNLCRRFSDVSYLRRIHFTRANHRGVTAPTSHFAREFLFVAGAAHGKERNSAVVVGKHATALHWRSGHKNDCRCIISSEASDSPLVSSTTLWPEYEIAIEEEYFFNSEVSEENSSSTSLVPTNNSKKDEMVLSLMDQFEADADKKSWASFQERLTRAPKQVLRYCRDPMARPLWPLSIGRPSKADIPSCSYCKGPLCYEFQIMPQLLYYFGVKNDPDSLDWATIVVYTCLESCEISMGYKEEFAWVQLYPTATLP</sequence>
<evidence type="ECO:0000256" key="2">
    <source>
        <dbReference type="SAM" id="SignalP"/>
    </source>
</evidence>
<feature type="domain" description="Programmed cell death protein 2 C-terminal" evidence="3">
    <location>
        <begin position="346"/>
        <end position="448"/>
    </location>
</feature>
<dbReference type="PANTHER" id="PTHR12298">
    <property type="entry name" value="PCDC2 PROGRAMMED CELL DEATH PROTEIN 2 -RELATED"/>
    <property type="match status" value="1"/>
</dbReference>
<dbReference type="AlphaFoldDB" id="A0A199VSB3"/>
<evidence type="ECO:0000313" key="4">
    <source>
        <dbReference type="EMBL" id="OAY79893.1"/>
    </source>
</evidence>
<feature type="region of interest" description="Disordered" evidence="1">
    <location>
        <begin position="77"/>
        <end position="107"/>
    </location>
</feature>
<feature type="compositionally biased region" description="Acidic residues" evidence="1">
    <location>
        <begin position="79"/>
        <end position="106"/>
    </location>
</feature>
<name>A0A199VSB3_ANACO</name>
<evidence type="ECO:0000259" key="3">
    <source>
        <dbReference type="Pfam" id="PF04194"/>
    </source>
</evidence>
<dbReference type="GO" id="GO:0005737">
    <property type="term" value="C:cytoplasm"/>
    <property type="evidence" value="ECO:0007669"/>
    <property type="project" value="InterPro"/>
</dbReference>
<dbReference type="InterPro" id="IPR007320">
    <property type="entry name" value="PDCD2_C"/>
</dbReference>
<evidence type="ECO:0000313" key="5">
    <source>
        <dbReference type="Proteomes" id="UP000092600"/>
    </source>
</evidence>
<gene>
    <name evidence="4" type="ORF">ACMD2_15759</name>
</gene>
<reference evidence="4 5" key="1">
    <citation type="journal article" date="2016" name="DNA Res.">
        <title>The draft genome of MD-2 pineapple using hybrid error correction of long reads.</title>
        <authorList>
            <person name="Redwan R.M."/>
            <person name="Saidin A."/>
            <person name="Kumar S.V."/>
        </authorList>
    </citation>
    <scope>NUCLEOTIDE SEQUENCE [LARGE SCALE GENOMIC DNA]</scope>
    <source>
        <strain evidence="5">cv. MD2</strain>
        <tissue evidence="4">Leaf</tissue>
    </source>
</reference>
<dbReference type="EMBL" id="LSRQ01000989">
    <property type="protein sequence ID" value="OAY79893.1"/>
    <property type="molecule type" value="Genomic_DNA"/>
</dbReference>
<proteinExistence type="predicted"/>
<feature type="signal peptide" evidence="2">
    <location>
        <begin position="1"/>
        <end position="20"/>
    </location>
</feature>
<keyword evidence="2" id="KW-0732">Signal</keyword>
<protein>
    <submittedName>
        <fullName evidence="4">Programmed cell death protein 2</fullName>
    </submittedName>
</protein>
<feature type="chain" id="PRO_5008286083" evidence="2">
    <location>
        <begin position="21"/>
        <end position="456"/>
    </location>
</feature>